<dbReference type="Proteomes" id="UP000758603">
    <property type="component" value="Unassembled WGS sequence"/>
</dbReference>
<dbReference type="AlphaFoldDB" id="A0A9P8ZZ43"/>
<dbReference type="EMBL" id="JAGPXC010000002">
    <property type="protein sequence ID" value="KAH6656807.1"/>
    <property type="molecule type" value="Genomic_DNA"/>
</dbReference>
<reference evidence="2" key="1">
    <citation type="journal article" date="2021" name="Nat. Commun.">
        <title>Genetic determinants of endophytism in the Arabidopsis root mycobiome.</title>
        <authorList>
            <person name="Mesny F."/>
            <person name="Miyauchi S."/>
            <person name="Thiergart T."/>
            <person name="Pickel B."/>
            <person name="Atanasova L."/>
            <person name="Karlsson M."/>
            <person name="Huettel B."/>
            <person name="Barry K.W."/>
            <person name="Haridas S."/>
            <person name="Chen C."/>
            <person name="Bauer D."/>
            <person name="Andreopoulos W."/>
            <person name="Pangilinan J."/>
            <person name="LaButti K."/>
            <person name="Riley R."/>
            <person name="Lipzen A."/>
            <person name="Clum A."/>
            <person name="Drula E."/>
            <person name="Henrissat B."/>
            <person name="Kohler A."/>
            <person name="Grigoriev I.V."/>
            <person name="Martin F.M."/>
            <person name="Hacquard S."/>
        </authorList>
    </citation>
    <scope>NUCLEOTIDE SEQUENCE</scope>
    <source>
        <strain evidence="2">MPI-SDFR-AT-0073</strain>
    </source>
</reference>
<dbReference type="RefSeq" id="XP_045961041.1">
    <property type="nucleotide sequence ID" value="XM_046095214.1"/>
</dbReference>
<protein>
    <submittedName>
        <fullName evidence="2">Uncharacterized protein</fullName>
    </submittedName>
</protein>
<feature type="region of interest" description="Disordered" evidence="1">
    <location>
        <begin position="109"/>
        <end position="135"/>
    </location>
</feature>
<name>A0A9P8ZZ43_9PEZI</name>
<organism evidence="2 3">
    <name type="scientific">Truncatella angustata</name>
    <dbReference type="NCBI Taxonomy" id="152316"/>
    <lineage>
        <taxon>Eukaryota</taxon>
        <taxon>Fungi</taxon>
        <taxon>Dikarya</taxon>
        <taxon>Ascomycota</taxon>
        <taxon>Pezizomycotina</taxon>
        <taxon>Sordariomycetes</taxon>
        <taxon>Xylariomycetidae</taxon>
        <taxon>Amphisphaeriales</taxon>
        <taxon>Sporocadaceae</taxon>
        <taxon>Truncatella</taxon>
    </lineage>
</organism>
<evidence type="ECO:0000313" key="2">
    <source>
        <dbReference type="EMBL" id="KAH6656807.1"/>
    </source>
</evidence>
<sequence length="218" mass="23818">MPIAESKASETITEAARSGRHFRGPFTPQLGYDGGLDYRWTTGEARAAIQVKWDIDQAHASSPSPHQKEDVALAPNLDPHSRAKRRGVHLGYNNSLDWLSDYHHTPSIPSSNRVSTAVTSSSAFQGSPSSRRRTRCQRRNLLPLENVQFISLNNVGDHTPTSHRQTTIIQISPPPLSLPAARRLPSIADDLTHSLTTKPSCLSTSSTLVPGGHNGCEF</sequence>
<keyword evidence="3" id="KW-1185">Reference proteome</keyword>
<evidence type="ECO:0000256" key="1">
    <source>
        <dbReference type="SAM" id="MobiDB-lite"/>
    </source>
</evidence>
<comment type="caution">
    <text evidence="2">The sequence shown here is derived from an EMBL/GenBank/DDBJ whole genome shotgun (WGS) entry which is preliminary data.</text>
</comment>
<gene>
    <name evidence="2" type="ORF">BKA67DRAFT_169698</name>
</gene>
<dbReference type="OrthoDB" id="5229017at2759"/>
<dbReference type="GeneID" id="70124107"/>
<feature type="compositionally biased region" description="Polar residues" evidence="1">
    <location>
        <begin position="109"/>
        <end position="129"/>
    </location>
</feature>
<accession>A0A9P8ZZ43</accession>
<proteinExistence type="predicted"/>
<evidence type="ECO:0000313" key="3">
    <source>
        <dbReference type="Proteomes" id="UP000758603"/>
    </source>
</evidence>